<evidence type="ECO:0000313" key="5">
    <source>
        <dbReference type="Proteomes" id="UP001141659"/>
    </source>
</evidence>
<evidence type="ECO:0008006" key="6">
    <source>
        <dbReference type="Google" id="ProtNLM"/>
    </source>
</evidence>
<reference evidence="4" key="1">
    <citation type="submission" date="2020-07" db="EMBL/GenBank/DDBJ databases">
        <authorList>
            <person name="Pettersson B.M.F."/>
            <person name="Behra P.R.K."/>
            <person name="Ramesh M."/>
            <person name="Das S."/>
            <person name="Dasgupta S."/>
            <person name="Kirsebom L.A."/>
        </authorList>
    </citation>
    <scope>NUCLEOTIDE SEQUENCE</scope>
    <source>
        <strain evidence="4">DSM 44242</strain>
    </source>
</reference>
<organism evidence="4 5">
    <name type="scientific">Mycolicibacterium porcinum</name>
    <dbReference type="NCBI Taxonomy" id="39693"/>
    <lineage>
        <taxon>Bacteria</taxon>
        <taxon>Bacillati</taxon>
        <taxon>Actinomycetota</taxon>
        <taxon>Actinomycetes</taxon>
        <taxon>Mycobacteriales</taxon>
        <taxon>Mycobacteriaceae</taxon>
        <taxon>Mycolicibacterium</taxon>
    </lineage>
</organism>
<dbReference type="AlphaFoldDB" id="A0AAW5TBX7"/>
<evidence type="ECO:0000256" key="2">
    <source>
        <dbReference type="ARBA" id="ARBA00023136"/>
    </source>
</evidence>
<proteinExistence type="predicted"/>
<comment type="caution">
    <text evidence="4">The sequence shown here is derived from an EMBL/GenBank/DDBJ whole genome shotgun (WGS) entry which is preliminary data.</text>
</comment>
<protein>
    <recommendedName>
        <fullName evidence="6">Twin-arginine translocation pathway signal</fullName>
    </recommendedName>
</protein>
<dbReference type="PANTHER" id="PTHR37042">
    <property type="entry name" value="OUTER MEMBRANE PROTEIN RV1973"/>
    <property type="match status" value="1"/>
</dbReference>
<evidence type="ECO:0000256" key="1">
    <source>
        <dbReference type="ARBA" id="ARBA00004370"/>
    </source>
</evidence>
<accession>A0AAW5TBX7</accession>
<feature type="transmembrane region" description="Helical" evidence="3">
    <location>
        <begin position="30"/>
        <end position="50"/>
    </location>
</feature>
<dbReference type="Proteomes" id="UP001141659">
    <property type="component" value="Unassembled WGS sequence"/>
</dbReference>
<evidence type="ECO:0000256" key="3">
    <source>
        <dbReference type="SAM" id="Phobius"/>
    </source>
</evidence>
<dbReference type="RefSeq" id="WP_081814018.1">
    <property type="nucleotide sequence ID" value="NZ_JACKVC010000026.1"/>
</dbReference>
<keyword evidence="3" id="KW-1133">Transmembrane helix</keyword>
<dbReference type="GO" id="GO:0016020">
    <property type="term" value="C:membrane"/>
    <property type="evidence" value="ECO:0007669"/>
    <property type="project" value="UniProtKB-SubCell"/>
</dbReference>
<evidence type="ECO:0000313" key="4">
    <source>
        <dbReference type="EMBL" id="MCV7392168.1"/>
    </source>
</evidence>
<reference evidence="4" key="2">
    <citation type="journal article" date="2022" name="BMC Genomics">
        <title>Comparative genome analysis of mycobacteria focusing on tRNA and non-coding RNA.</title>
        <authorList>
            <person name="Behra P.R.K."/>
            <person name="Pettersson B.M.F."/>
            <person name="Ramesh M."/>
            <person name="Das S."/>
            <person name="Dasgupta S."/>
            <person name="Kirsebom L.A."/>
        </authorList>
    </citation>
    <scope>NUCLEOTIDE SEQUENCE</scope>
    <source>
        <strain evidence="4">DSM 44242</strain>
    </source>
</reference>
<sequence length="184" mass="19448">MSEETVDVLEAPDDEIEVAPVPVRRDWSRIVGLGVVPAMIAIAVGAAGYLKWSIGETDSAETARIEAARAATDGTIAMLSYQPQTVEEALHSARDRMSGPFRDSYSELVDRTVIPGAREKKVSAVVDIPAAATISATAGEAEVLVFVNQTTTIGDGAPTSTASSVKVTLVRTDSEWLISDFTPV</sequence>
<keyword evidence="3" id="KW-0812">Transmembrane</keyword>
<dbReference type="EMBL" id="JACKVC010000026">
    <property type="protein sequence ID" value="MCV7392168.1"/>
    <property type="molecule type" value="Genomic_DNA"/>
</dbReference>
<keyword evidence="2 3" id="KW-0472">Membrane</keyword>
<gene>
    <name evidence="4" type="ORF">H5P34_29350</name>
</gene>
<comment type="subcellular location">
    <subcellularLocation>
        <location evidence="1">Membrane</location>
    </subcellularLocation>
</comment>
<dbReference type="PANTHER" id="PTHR37042:SF4">
    <property type="entry name" value="OUTER MEMBRANE PROTEIN RV1973"/>
    <property type="match status" value="1"/>
</dbReference>
<name>A0AAW5TBX7_9MYCO</name>